<name>A0A060W6V5_ONCMY</name>
<feature type="region of interest" description="Disordered" evidence="1">
    <location>
        <begin position="300"/>
        <end position="323"/>
    </location>
</feature>
<feature type="region of interest" description="Disordered" evidence="1">
    <location>
        <begin position="86"/>
        <end position="157"/>
    </location>
</feature>
<evidence type="ECO:0000256" key="1">
    <source>
        <dbReference type="SAM" id="MobiDB-lite"/>
    </source>
</evidence>
<evidence type="ECO:0000313" key="2">
    <source>
        <dbReference type="EMBL" id="CDQ60999.1"/>
    </source>
</evidence>
<dbReference type="AlphaFoldDB" id="A0A060W6V5"/>
<feature type="compositionally biased region" description="Low complexity" evidence="1">
    <location>
        <begin position="300"/>
        <end position="318"/>
    </location>
</feature>
<dbReference type="Proteomes" id="UP000193380">
    <property type="component" value="Unassembled WGS sequence"/>
</dbReference>
<dbReference type="PANTHER" id="PTHR15591">
    <property type="entry name" value="RUN AND SH3 DOMAIN CONTAINING"/>
    <property type="match status" value="1"/>
</dbReference>
<feature type="region of interest" description="Disordered" evidence="1">
    <location>
        <begin position="176"/>
        <end position="197"/>
    </location>
</feature>
<protein>
    <submittedName>
        <fullName evidence="2">Uncharacterized protein</fullName>
    </submittedName>
</protein>
<dbReference type="InterPro" id="IPR047343">
    <property type="entry name" value="RUSC1_2"/>
</dbReference>
<sequence length="816" mass="88295">MNRTSSLSGDTLIACHFPLVQLPPWQLPVQAALCSSSSKRPGRLCSSSVGLTRAASLPEQGNLHREPFHNRLRHISSSYWSLNEDWGEGDGEGGSDSSGKCDSGSSSEEASQMTISQRHKQHPVVRGTLRLHNSFLPNEGVDEDEEDEDSDGDNLHRYHEDSSFVLQLHGNSNWALSNAGRQTSKPSSQSASQNHDNRCKTVLKDCGEQERLEDVEDNMLKCGDESYCFSYGQTKCFPESFSDSLLEYVTDSSCNSSDGVLVNFSAIYNKSNNPATPNDLSIPAMQSSQPAEGTVVLNLQPFPQEPQGPQAAGPSQEGRTTSFPLDGGPSVPCWSPQALDSNCNVYLPDAHGLLSSLEVSDLTSCLQSQARLLPTGTTQKYYKLVTCDLSSQSASPSPAWSSTTSVTSEGHYFLFSKARGEQSQEEKQEEGLDKEGRRATPLHHPRCLSWDSQHVTSFAEIAYCKRHTDSCQSSSHSHTSQDLCPIQEAVSLGQSSSHSPLLLSPNQGSITVSNHPSVKAQRPTSLPIQPFILLPPAGKPQSQPLGSLLDQYISHKNTKPSFSSQPGSKCIGKGNRLLTHLHPSPLGSYGAILLEGPSSSDTCSTCTPSPERFQSRLNWTHSSPYRPHTNLGLTSASPKQAQTSTKLTQAYSCQDQLYEDLDQIYPSPAQAHSMAQICQDLIRLSPEQKSLNPVLLTHSPHCPISHVATMSPSDNPPLLPHKTIPLSSVPMTGSAASHRSLTAALSSVAPLSSLSALLQPLVSAGPSVNQHQQQHCDSFSLSDSRPPVEFCLSPEASYESLSISHLQRRGEEEGGA</sequence>
<dbReference type="EMBL" id="FR904364">
    <property type="protein sequence ID" value="CDQ60999.1"/>
    <property type="molecule type" value="Genomic_DNA"/>
</dbReference>
<feature type="compositionally biased region" description="Acidic residues" evidence="1">
    <location>
        <begin position="140"/>
        <end position="152"/>
    </location>
</feature>
<feature type="compositionally biased region" description="Polar residues" evidence="1">
    <location>
        <begin position="176"/>
        <end position="194"/>
    </location>
</feature>
<evidence type="ECO:0000313" key="3">
    <source>
        <dbReference type="Proteomes" id="UP000193380"/>
    </source>
</evidence>
<reference evidence="2" key="2">
    <citation type="submission" date="2014-03" db="EMBL/GenBank/DDBJ databases">
        <authorList>
            <person name="Genoscope - CEA"/>
        </authorList>
    </citation>
    <scope>NUCLEOTIDE SEQUENCE</scope>
</reference>
<dbReference type="STRING" id="8022.A0A060W6V5"/>
<feature type="compositionally biased region" description="Low complexity" evidence="1">
    <location>
        <begin position="95"/>
        <end position="109"/>
    </location>
</feature>
<gene>
    <name evidence="2" type="ORF">GSONMT00082829001</name>
</gene>
<reference evidence="2" key="1">
    <citation type="journal article" date="2014" name="Nat. Commun.">
        <title>The rainbow trout genome provides novel insights into evolution after whole-genome duplication in vertebrates.</title>
        <authorList>
            <person name="Berthelot C."/>
            <person name="Brunet F."/>
            <person name="Chalopin D."/>
            <person name="Juanchich A."/>
            <person name="Bernard M."/>
            <person name="Noel B."/>
            <person name="Bento P."/>
            <person name="Da Silva C."/>
            <person name="Labadie K."/>
            <person name="Alberti A."/>
            <person name="Aury J.M."/>
            <person name="Louis A."/>
            <person name="Dehais P."/>
            <person name="Bardou P."/>
            <person name="Montfort J."/>
            <person name="Klopp C."/>
            <person name="Cabau C."/>
            <person name="Gaspin C."/>
            <person name="Thorgaard G.H."/>
            <person name="Boussaha M."/>
            <person name="Quillet E."/>
            <person name="Guyomard R."/>
            <person name="Galiana D."/>
            <person name="Bobe J."/>
            <person name="Volff J.N."/>
            <person name="Genet C."/>
            <person name="Wincker P."/>
            <person name="Jaillon O."/>
            <person name="Roest Crollius H."/>
            <person name="Guiguen Y."/>
        </authorList>
    </citation>
    <scope>NUCLEOTIDE SEQUENCE [LARGE SCALE GENOMIC DNA]</scope>
</reference>
<feature type="region of interest" description="Disordered" evidence="1">
    <location>
        <begin position="418"/>
        <end position="440"/>
    </location>
</feature>
<dbReference type="PaxDb" id="8022-A0A060W6V5"/>
<proteinExistence type="predicted"/>
<dbReference type="GO" id="GO:0031410">
    <property type="term" value="C:cytoplasmic vesicle"/>
    <property type="evidence" value="ECO:0007669"/>
    <property type="project" value="TreeGrafter"/>
</dbReference>
<accession>A0A060W6V5</accession>
<feature type="compositionally biased region" description="Basic and acidic residues" evidence="1">
    <location>
        <begin position="418"/>
        <end position="438"/>
    </location>
</feature>
<organism evidence="2 3">
    <name type="scientific">Oncorhynchus mykiss</name>
    <name type="common">Rainbow trout</name>
    <name type="synonym">Salmo gairdneri</name>
    <dbReference type="NCBI Taxonomy" id="8022"/>
    <lineage>
        <taxon>Eukaryota</taxon>
        <taxon>Metazoa</taxon>
        <taxon>Chordata</taxon>
        <taxon>Craniata</taxon>
        <taxon>Vertebrata</taxon>
        <taxon>Euteleostomi</taxon>
        <taxon>Actinopterygii</taxon>
        <taxon>Neopterygii</taxon>
        <taxon>Teleostei</taxon>
        <taxon>Protacanthopterygii</taxon>
        <taxon>Salmoniformes</taxon>
        <taxon>Salmonidae</taxon>
        <taxon>Salmoninae</taxon>
        <taxon>Oncorhynchus</taxon>
    </lineage>
</organism>
<dbReference type="PANTHER" id="PTHR15591:SF14">
    <property type="entry name" value="AP-4 COMPLEX ACCESSORY SUBUNIT RUSC2"/>
    <property type="match status" value="1"/>
</dbReference>